<evidence type="ECO:0000313" key="12">
    <source>
        <dbReference type="Proteomes" id="UP000494165"/>
    </source>
</evidence>
<dbReference type="GO" id="GO:0005886">
    <property type="term" value="C:plasma membrane"/>
    <property type="evidence" value="ECO:0007669"/>
    <property type="project" value="TreeGrafter"/>
</dbReference>
<dbReference type="Gene3D" id="3.40.50.300">
    <property type="entry name" value="P-loop containing nucleotide triphosphate hydrolases"/>
    <property type="match status" value="1"/>
</dbReference>
<dbReference type="GO" id="GO:0016887">
    <property type="term" value="F:ATP hydrolysis activity"/>
    <property type="evidence" value="ECO:0007669"/>
    <property type="project" value="InterPro"/>
</dbReference>
<dbReference type="Pfam" id="PF00005">
    <property type="entry name" value="ABC_tran"/>
    <property type="match status" value="1"/>
</dbReference>
<evidence type="ECO:0000256" key="9">
    <source>
        <dbReference type="SAM" id="Phobius"/>
    </source>
</evidence>
<evidence type="ECO:0000256" key="6">
    <source>
        <dbReference type="ARBA" id="ARBA00022840"/>
    </source>
</evidence>
<evidence type="ECO:0000256" key="4">
    <source>
        <dbReference type="ARBA" id="ARBA00022692"/>
    </source>
</evidence>
<dbReference type="OrthoDB" id="66620at2759"/>
<evidence type="ECO:0000256" key="5">
    <source>
        <dbReference type="ARBA" id="ARBA00022741"/>
    </source>
</evidence>
<keyword evidence="8 9" id="KW-0472">Membrane</keyword>
<evidence type="ECO:0000256" key="3">
    <source>
        <dbReference type="ARBA" id="ARBA00022448"/>
    </source>
</evidence>
<evidence type="ECO:0000256" key="2">
    <source>
        <dbReference type="ARBA" id="ARBA00005814"/>
    </source>
</evidence>
<dbReference type="InterPro" id="IPR027417">
    <property type="entry name" value="P-loop_NTPase"/>
</dbReference>
<comment type="similarity">
    <text evidence="2">Belongs to the ABC transporter superfamily. ABCG family. Eye pigment precursor importer (TC 3.A.1.204) subfamily.</text>
</comment>
<keyword evidence="12" id="KW-1185">Reference proteome</keyword>
<feature type="transmembrane region" description="Helical" evidence="9">
    <location>
        <begin position="556"/>
        <end position="578"/>
    </location>
</feature>
<keyword evidence="4 9" id="KW-0812">Transmembrane</keyword>
<dbReference type="FunFam" id="3.40.50.300:FF:001077">
    <property type="entry name" value="Uncharacterized protein, isoform A"/>
    <property type="match status" value="1"/>
</dbReference>
<gene>
    <name evidence="11" type="ORF">CLODIP_2_CD04907</name>
</gene>
<dbReference type="PANTHER" id="PTHR48041:SF105">
    <property type="entry name" value="FI02074P"/>
    <property type="match status" value="1"/>
</dbReference>
<dbReference type="CDD" id="cd03213">
    <property type="entry name" value="ABCG_EPDR"/>
    <property type="match status" value="1"/>
</dbReference>
<evidence type="ECO:0000259" key="10">
    <source>
        <dbReference type="PROSITE" id="PS50893"/>
    </source>
</evidence>
<dbReference type="SMART" id="SM00382">
    <property type="entry name" value="AAA"/>
    <property type="match status" value="1"/>
</dbReference>
<dbReference type="PROSITE" id="PS50893">
    <property type="entry name" value="ABC_TRANSPORTER_2"/>
    <property type="match status" value="1"/>
</dbReference>
<keyword evidence="3" id="KW-0813">Transport</keyword>
<dbReference type="AlphaFoldDB" id="A0A8S1DEI9"/>
<keyword evidence="5" id="KW-0547">Nucleotide-binding</keyword>
<feature type="transmembrane region" description="Helical" evidence="9">
    <location>
        <begin position="443"/>
        <end position="463"/>
    </location>
</feature>
<dbReference type="Proteomes" id="UP000494165">
    <property type="component" value="Unassembled WGS sequence"/>
</dbReference>
<evidence type="ECO:0000256" key="8">
    <source>
        <dbReference type="ARBA" id="ARBA00023136"/>
    </source>
</evidence>
<dbReference type="SUPFAM" id="SSF52540">
    <property type="entry name" value="P-loop containing nucleoside triphosphate hydrolases"/>
    <property type="match status" value="1"/>
</dbReference>
<dbReference type="PROSITE" id="PS00211">
    <property type="entry name" value="ABC_TRANSPORTER_1"/>
    <property type="match status" value="1"/>
</dbReference>
<sequence>MGVEFVENTTSRATVDIEFQDLTYQAGGETILHGLNGFFKSGQISGILGPSGAGKSSLMNILIGYKTAGVSGNILTNGRKRELRNFHKISCYIQQEELVQPHLYVDEAMHVAACLKVGPIVTREKRTLIINEILETLGLLECRRTKAERLSGGQKKRLSIALELISNPPVLFLDEPTTGLDVVAATQCIKHLSSLAAQGRTVVCTIHQPSALIFSIFQHVYFLADGFCVYQGQAERTVDFLASANFPCPQYNNPADHVVELSHGSPMQVAILSDAIQNGRRSIGNNVACPPSSSADLNLLDGFAEFPTSTWYQFQVLVRRMLLQTRRSKAMLRLLFTHHLLSAVLLGGMFYDVGDDAGMAYQNVKYYISVIVFFLYAYMMAAVVIFPIEVKLLRREYFNRWYGLKPYFFAATVARLPVQLAFGSMFMVISYYMTGQPLEMSRFAPFVAICLLNASISETLGLLIGSIFSITYGSVIAPAVSGSFLMLAMYGIGFGPDMEPFWSTFQSCSYIRYVLSGYVLSMYGPGRGVLPCRDFYCHFRRPSELLKIMGMSGSDLSVQVVVLAAFLVFYKSLSYFALRVRLMPEFNSRMLNDLSYKIVNLKQKC</sequence>
<keyword evidence="6" id="KW-0067">ATP-binding</keyword>
<dbReference type="InterPro" id="IPR013525">
    <property type="entry name" value="ABC2_TM"/>
</dbReference>
<dbReference type="GO" id="GO:0005524">
    <property type="term" value="F:ATP binding"/>
    <property type="evidence" value="ECO:0007669"/>
    <property type="project" value="UniProtKB-KW"/>
</dbReference>
<keyword evidence="7 9" id="KW-1133">Transmembrane helix</keyword>
<organism evidence="11 12">
    <name type="scientific">Cloeon dipterum</name>
    <dbReference type="NCBI Taxonomy" id="197152"/>
    <lineage>
        <taxon>Eukaryota</taxon>
        <taxon>Metazoa</taxon>
        <taxon>Ecdysozoa</taxon>
        <taxon>Arthropoda</taxon>
        <taxon>Hexapoda</taxon>
        <taxon>Insecta</taxon>
        <taxon>Pterygota</taxon>
        <taxon>Palaeoptera</taxon>
        <taxon>Ephemeroptera</taxon>
        <taxon>Pisciforma</taxon>
        <taxon>Baetidae</taxon>
        <taxon>Cloeon</taxon>
    </lineage>
</organism>
<dbReference type="InterPro" id="IPR003439">
    <property type="entry name" value="ABC_transporter-like_ATP-bd"/>
</dbReference>
<evidence type="ECO:0000256" key="1">
    <source>
        <dbReference type="ARBA" id="ARBA00004141"/>
    </source>
</evidence>
<comment type="subcellular location">
    <subcellularLocation>
        <location evidence="1">Membrane</location>
        <topology evidence="1">Multi-pass membrane protein</topology>
    </subcellularLocation>
</comment>
<name>A0A8S1DEI9_9INSE</name>
<evidence type="ECO:0000256" key="7">
    <source>
        <dbReference type="ARBA" id="ARBA00022989"/>
    </source>
</evidence>
<dbReference type="InterPro" id="IPR003593">
    <property type="entry name" value="AAA+_ATPase"/>
</dbReference>
<feature type="transmembrane region" description="Helical" evidence="9">
    <location>
        <begin position="366"/>
        <end position="386"/>
    </location>
</feature>
<reference evidence="11 12" key="1">
    <citation type="submission" date="2020-04" db="EMBL/GenBank/DDBJ databases">
        <authorList>
            <person name="Alioto T."/>
            <person name="Alioto T."/>
            <person name="Gomez Garrido J."/>
        </authorList>
    </citation>
    <scope>NUCLEOTIDE SEQUENCE [LARGE SCALE GENOMIC DNA]</scope>
</reference>
<feature type="transmembrane region" description="Helical" evidence="9">
    <location>
        <begin position="407"/>
        <end position="431"/>
    </location>
</feature>
<protein>
    <recommendedName>
        <fullName evidence="10">ABC transporter domain-containing protein</fullName>
    </recommendedName>
</protein>
<dbReference type="Pfam" id="PF01061">
    <property type="entry name" value="ABC2_membrane"/>
    <property type="match status" value="1"/>
</dbReference>
<dbReference type="InterPro" id="IPR050352">
    <property type="entry name" value="ABCG_transporters"/>
</dbReference>
<feature type="domain" description="ABC transporter" evidence="10">
    <location>
        <begin position="17"/>
        <end position="250"/>
    </location>
</feature>
<dbReference type="GO" id="GO:0140359">
    <property type="term" value="F:ABC-type transporter activity"/>
    <property type="evidence" value="ECO:0007669"/>
    <property type="project" value="InterPro"/>
</dbReference>
<accession>A0A8S1DEI9</accession>
<comment type="caution">
    <text evidence="11">The sequence shown here is derived from an EMBL/GenBank/DDBJ whole genome shotgun (WGS) entry which is preliminary data.</text>
</comment>
<dbReference type="PANTHER" id="PTHR48041">
    <property type="entry name" value="ABC TRANSPORTER G FAMILY MEMBER 28"/>
    <property type="match status" value="1"/>
</dbReference>
<dbReference type="EMBL" id="CADEPI010000126">
    <property type="protein sequence ID" value="CAB3376243.1"/>
    <property type="molecule type" value="Genomic_DNA"/>
</dbReference>
<feature type="transmembrane region" description="Helical" evidence="9">
    <location>
        <begin position="330"/>
        <end position="351"/>
    </location>
</feature>
<feature type="transmembrane region" description="Helical" evidence="9">
    <location>
        <begin position="470"/>
        <end position="492"/>
    </location>
</feature>
<evidence type="ECO:0000313" key="11">
    <source>
        <dbReference type="EMBL" id="CAB3376243.1"/>
    </source>
</evidence>
<proteinExistence type="inferred from homology"/>
<dbReference type="InterPro" id="IPR017871">
    <property type="entry name" value="ABC_transporter-like_CS"/>
</dbReference>